<keyword evidence="3" id="KW-1185">Reference proteome</keyword>
<dbReference type="RefSeq" id="WP_039282460.1">
    <property type="nucleotide sequence ID" value="NZ_JTDI01000003.1"/>
</dbReference>
<reference evidence="2 3" key="1">
    <citation type="submission" date="2014-10" db="EMBL/GenBank/DDBJ databases">
        <title>Genome sequence of Novosphingobium malaysiense MUSC 273(T).</title>
        <authorList>
            <person name="Lee L.-H."/>
        </authorList>
    </citation>
    <scope>NUCLEOTIDE SEQUENCE [LARGE SCALE GENOMIC DNA]</scope>
    <source>
        <strain evidence="2 3">MUSC 273</strain>
    </source>
</reference>
<sequence>MNAPIGRLYASNQDALDDRRREERHVTRFEATLETSRGGRHAVLLADVSLHGCCVQTDSDDLRQGAFVSVGMGEDSMLPAIVRWVRGRAAGMEFLRAVPPDRTEWYELMNFGLEA</sequence>
<dbReference type="SUPFAM" id="SSF141371">
    <property type="entry name" value="PilZ domain-like"/>
    <property type="match status" value="1"/>
</dbReference>
<dbReference type="Pfam" id="PF07238">
    <property type="entry name" value="PilZ"/>
    <property type="match status" value="1"/>
</dbReference>
<protein>
    <recommendedName>
        <fullName evidence="1">PilZ domain-containing protein</fullName>
    </recommendedName>
</protein>
<evidence type="ECO:0000313" key="3">
    <source>
        <dbReference type="Proteomes" id="UP000031057"/>
    </source>
</evidence>
<accession>A0A0B1ZP96</accession>
<dbReference type="EMBL" id="JTDI01000003">
    <property type="protein sequence ID" value="KHK91073.1"/>
    <property type="molecule type" value="Genomic_DNA"/>
</dbReference>
<dbReference type="InterPro" id="IPR009875">
    <property type="entry name" value="PilZ_domain"/>
</dbReference>
<feature type="domain" description="PilZ" evidence="1">
    <location>
        <begin position="18"/>
        <end position="100"/>
    </location>
</feature>
<evidence type="ECO:0000313" key="2">
    <source>
        <dbReference type="EMBL" id="KHK91073.1"/>
    </source>
</evidence>
<dbReference type="Gene3D" id="2.40.10.220">
    <property type="entry name" value="predicted glycosyltransferase like domains"/>
    <property type="match status" value="1"/>
</dbReference>
<evidence type="ECO:0000259" key="1">
    <source>
        <dbReference type="Pfam" id="PF07238"/>
    </source>
</evidence>
<dbReference type="Proteomes" id="UP000031057">
    <property type="component" value="Unassembled WGS sequence"/>
</dbReference>
<dbReference type="GO" id="GO:0035438">
    <property type="term" value="F:cyclic-di-GMP binding"/>
    <property type="evidence" value="ECO:0007669"/>
    <property type="project" value="InterPro"/>
</dbReference>
<organism evidence="2 3">
    <name type="scientific">Novosphingobium malaysiense</name>
    <dbReference type="NCBI Taxonomy" id="1348853"/>
    <lineage>
        <taxon>Bacteria</taxon>
        <taxon>Pseudomonadati</taxon>
        <taxon>Pseudomonadota</taxon>
        <taxon>Alphaproteobacteria</taxon>
        <taxon>Sphingomonadales</taxon>
        <taxon>Sphingomonadaceae</taxon>
        <taxon>Novosphingobium</taxon>
    </lineage>
</organism>
<name>A0A0B1ZP96_9SPHN</name>
<proteinExistence type="predicted"/>
<dbReference type="AlphaFoldDB" id="A0A0B1ZP96"/>
<comment type="caution">
    <text evidence="2">The sequence shown here is derived from an EMBL/GenBank/DDBJ whole genome shotgun (WGS) entry which is preliminary data.</text>
</comment>
<gene>
    <name evidence="2" type="ORF">LK12_09115</name>
</gene>